<keyword evidence="4" id="KW-1185">Reference proteome</keyword>
<evidence type="ECO:0000313" key="3">
    <source>
        <dbReference type="EnsemblMetazoa" id="PPA41760.1"/>
    </source>
</evidence>
<evidence type="ECO:0000256" key="2">
    <source>
        <dbReference type="SAM" id="SignalP"/>
    </source>
</evidence>
<proteinExistence type="predicted"/>
<reference evidence="4" key="1">
    <citation type="journal article" date="2008" name="Nat. Genet.">
        <title>The Pristionchus pacificus genome provides a unique perspective on nematode lifestyle and parasitism.</title>
        <authorList>
            <person name="Dieterich C."/>
            <person name="Clifton S.W."/>
            <person name="Schuster L.N."/>
            <person name="Chinwalla A."/>
            <person name="Delehaunty K."/>
            <person name="Dinkelacker I."/>
            <person name="Fulton L."/>
            <person name="Fulton R."/>
            <person name="Godfrey J."/>
            <person name="Minx P."/>
            <person name="Mitreva M."/>
            <person name="Roeseler W."/>
            <person name="Tian H."/>
            <person name="Witte H."/>
            <person name="Yang S.P."/>
            <person name="Wilson R.K."/>
            <person name="Sommer R.J."/>
        </authorList>
    </citation>
    <scope>NUCLEOTIDE SEQUENCE [LARGE SCALE GENOMIC DNA]</scope>
    <source>
        <strain evidence="4">PS312</strain>
    </source>
</reference>
<sequence>MLSAYLILLALWIPHLSFLPIEPIDHRHPDPDDPPIPPKPPKPPVLPPKPPVLPPRTCVGFKCPPGERCVMIINDDWDPWELPCIHKPCTFPKPTRHPECVPFRIPPWKIPLD</sequence>
<accession>A0A454XTE4</accession>
<feature type="region of interest" description="Disordered" evidence="1">
    <location>
        <begin position="27"/>
        <end position="51"/>
    </location>
</feature>
<dbReference type="Proteomes" id="UP000005239">
    <property type="component" value="Unassembled WGS sequence"/>
</dbReference>
<dbReference type="AlphaFoldDB" id="A0A454XTE4"/>
<feature type="chain" id="PRO_5043859568" evidence="2">
    <location>
        <begin position="19"/>
        <end position="113"/>
    </location>
</feature>
<accession>A0A8R1Z1L2</accession>
<evidence type="ECO:0000256" key="1">
    <source>
        <dbReference type="SAM" id="MobiDB-lite"/>
    </source>
</evidence>
<reference evidence="3" key="2">
    <citation type="submission" date="2022-06" db="UniProtKB">
        <authorList>
            <consortium name="EnsemblMetazoa"/>
        </authorList>
    </citation>
    <scope>IDENTIFICATION</scope>
    <source>
        <strain evidence="3">PS312</strain>
    </source>
</reference>
<gene>
    <name evidence="3" type="primary">WBGene00280129</name>
</gene>
<organism evidence="3 4">
    <name type="scientific">Pristionchus pacificus</name>
    <name type="common">Parasitic nematode worm</name>
    <dbReference type="NCBI Taxonomy" id="54126"/>
    <lineage>
        <taxon>Eukaryota</taxon>
        <taxon>Metazoa</taxon>
        <taxon>Ecdysozoa</taxon>
        <taxon>Nematoda</taxon>
        <taxon>Chromadorea</taxon>
        <taxon>Rhabditida</taxon>
        <taxon>Rhabditina</taxon>
        <taxon>Diplogasteromorpha</taxon>
        <taxon>Diplogasteroidea</taxon>
        <taxon>Neodiplogasteridae</taxon>
        <taxon>Pristionchus</taxon>
    </lineage>
</organism>
<evidence type="ECO:0000313" key="4">
    <source>
        <dbReference type="Proteomes" id="UP000005239"/>
    </source>
</evidence>
<protein>
    <submittedName>
        <fullName evidence="3">Uncharacterized protein</fullName>
    </submittedName>
</protein>
<dbReference type="EnsemblMetazoa" id="PPA41760.1">
    <property type="protein sequence ID" value="PPA41760.1"/>
    <property type="gene ID" value="WBGene00280129"/>
</dbReference>
<feature type="signal peptide" evidence="2">
    <location>
        <begin position="1"/>
        <end position="18"/>
    </location>
</feature>
<feature type="compositionally biased region" description="Pro residues" evidence="1">
    <location>
        <begin position="34"/>
        <end position="51"/>
    </location>
</feature>
<name>A0A454XTE4_PRIPA</name>
<keyword evidence="2" id="KW-0732">Signal</keyword>